<sequence length="173" mass="20409">MKEHFSVQSAFDVTTNTNSFLLREDEGPLYLIDISLPFIKKSHMWRKFESMEVFQMMPQLPHFHALEKENEELREGLALGHMLSFANLKDKTCKAHIEDSRSMFENKLNALTDLEELGFTVHLIRSRLEELLRMRDRYDQLIDKSKAAEGEILNKKCQFDEIEESITRLNMQQ</sequence>
<dbReference type="Proteomes" id="UP000230069">
    <property type="component" value="Unassembled WGS sequence"/>
</dbReference>
<organism evidence="3 4">
    <name type="scientific">Aquilegia coerulea</name>
    <name type="common">Rocky mountain columbine</name>
    <dbReference type="NCBI Taxonomy" id="218851"/>
    <lineage>
        <taxon>Eukaryota</taxon>
        <taxon>Viridiplantae</taxon>
        <taxon>Streptophyta</taxon>
        <taxon>Embryophyta</taxon>
        <taxon>Tracheophyta</taxon>
        <taxon>Spermatophyta</taxon>
        <taxon>Magnoliopsida</taxon>
        <taxon>Ranunculales</taxon>
        <taxon>Ranunculaceae</taxon>
        <taxon>Thalictroideae</taxon>
        <taxon>Aquilegia</taxon>
    </lineage>
</organism>
<name>A0A2G5DDW1_AQUCA</name>
<dbReference type="OrthoDB" id="687110at2759"/>
<dbReference type="InterPro" id="IPR007930">
    <property type="entry name" value="DUF724"/>
</dbReference>
<evidence type="ECO:0000256" key="1">
    <source>
        <dbReference type="ARBA" id="ARBA00022448"/>
    </source>
</evidence>
<evidence type="ECO:0000313" key="3">
    <source>
        <dbReference type="EMBL" id="PIA41709.1"/>
    </source>
</evidence>
<dbReference type="Pfam" id="PF05266">
    <property type="entry name" value="DUF724"/>
    <property type="match status" value="1"/>
</dbReference>
<reference evidence="3 4" key="1">
    <citation type="submission" date="2017-09" db="EMBL/GenBank/DDBJ databases">
        <title>WGS assembly of Aquilegia coerulea Goldsmith.</title>
        <authorList>
            <person name="Hodges S."/>
            <person name="Kramer E."/>
            <person name="Nordborg M."/>
            <person name="Tomkins J."/>
            <person name="Borevitz J."/>
            <person name="Derieg N."/>
            <person name="Yan J."/>
            <person name="Mihaltcheva S."/>
            <person name="Hayes R.D."/>
            <person name="Rokhsar D."/>
        </authorList>
    </citation>
    <scope>NUCLEOTIDE SEQUENCE [LARGE SCALE GENOMIC DNA]</scope>
    <source>
        <strain evidence="4">cv. Goldsmith</strain>
    </source>
</reference>
<evidence type="ECO:0000313" key="4">
    <source>
        <dbReference type="Proteomes" id="UP000230069"/>
    </source>
</evidence>
<dbReference type="EMBL" id="KZ305039">
    <property type="protein sequence ID" value="PIA41709.1"/>
    <property type="molecule type" value="Genomic_DNA"/>
</dbReference>
<protein>
    <submittedName>
        <fullName evidence="3">Uncharacterized protein</fullName>
    </submittedName>
</protein>
<dbReference type="InParanoid" id="A0A2G5DDW1"/>
<keyword evidence="2" id="KW-0341">Growth regulation</keyword>
<dbReference type="AlphaFoldDB" id="A0A2G5DDW1"/>
<proteinExistence type="predicted"/>
<gene>
    <name evidence="3" type="ORF">AQUCO_02200259v1</name>
</gene>
<accession>A0A2G5DDW1</accession>
<dbReference type="STRING" id="218851.A0A2G5DDW1"/>
<evidence type="ECO:0000256" key="2">
    <source>
        <dbReference type="ARBA" id="ARBA00022604"/>
    </source>
</evidence>
<keyword evidence="1" id="KW-0813">Transport</keyword>
<keyword evidence="4" id="KW-1185">Reference proteome</keyword>